<evidence type="ECO:0000259" key="2">
    <source>
        <dbReference type="Pfam" id="PF02540"/>
    </source>
</evidence>
<gene>
    <name evidence="3" type="ORF">FD41_GL000553</name>
</gene>
<dbReference type="PANTHER" id="PTHR43169">
    <property type="entry name" value="EXSB FAMILY PROTEIN"/>
    <property type="match status" value="1"/>
</dbReference>
<dbReference type="GO" id="GO:0016783">
    <property type="term" value="F:sulfurtransferase activity"/>
    <property type="evidence" value="ECO:0007669"/>
    <property type="project" value="InterPro"/>
</dbReference>
<dbReference type="NCBIfam" id="TIGR00268">
    <property type="entry name" value="ATP-dependent sacrificial sulfur transferase LarE"/>
    <property type="match status" value="1"/>
</dbReference>
<comment type="caution">
    <text evidence="3">The sequence shown here is derived from an EMBL/GenBank/DDBJ whole genome shotgun (WGS) entry which is preliminary data.</text>
</comment>
<evidence type="ECO:0000313" key="3">
    <source>
        <dbReference type="EMBL" id="KRM12198.1"/>
    </source>
</evidence>
<dbReference type="SUPFAM" id="SSF52402">
    <property type="entry name" value="Adenine nucleotide alpha hydrolases-like"/>
    <property type="match status" value="1"/>
</dbReference>
<feature type="domain" description="NAD/GMP synthase" evidence="2">
    <location>
        <begin position="21"/>
        <end position="87"/>
    </location>
</feature>
<evidence type="ECO:0000256" key="1">
    <source>
        <dbReference type="PIRSR" id="PIRSR006661-1"/>
    </source>
</evidence>
<dbReference type="CDD" id="cd01990">
    <property type="entry name" value="LarE-like"/>
    <property type="match status" value="1"/>
</dbReference>
<organism evidence="3 4">
    <name type="scientific">Lentilactobacillus farraginis DSM 18382 = JCM 14108</name>
    <dbReference type="NCBI Taxonomy" id="1423743"/>
    <lineage>
        <taxon>Bacteria</taxon>
        <taxon>Bacillati</taxon>
        <taxon>Bacillota</taxon>
        <taxon>Bacilli</taxon>
        <taxon>Lactobacillales</taxon>
        <taxon>Lactobacillaceae</taxon>
        <taxon>Lentilactobacillus</taxon>
    </lineage>
</organism>
<dbReference type="GO" id="GO:0006163">
    <property type="term" value="P:purine nucleotide metabolic process"/>
    <property type="evidence" value="ECO:0007669"/>
    <property type="project" value="UniProtKB-ARBA"/>
</dbReference>
<proteinExistence type="predicted"/>
<dbReference type="InterPro" id="IPR022310">
    <property type="entry name" value="NAD/GMP_synthase"/>
</dbReference>
<dbReference type="PIRSF" id="PIRSF006661">
    <property type="entry name" value="PP-lp_UCP006661"/>
    <property type="match status" value="1"/>
</dbReference>
<name>A0A0R1WAW8_9LACO</name>
<dbReference type="Pfam" id="PF02540">
    <property type="entry name" value="NAD_synthase"/>
    <property type="match status" value="1"/>
</dbReference>
<dbReference type="InterPro" id="IPR052188">
    <property type="entry name" value="Ni-pincer_cofactor_biosynth"/>
</dbReference>
<protein>
    <submittedName>
        <fullName evidence="3">TIGR00268 family protein</fullName>
    </submittedName>
</protein>
<keyword evidence="4" id="KW-1185">Reference proteome</keyword>
<dbReference type="InterPro" id="IPR014729">
    <property type="entry name" value="Rossmann-like_a/b/a_fold"/>
</dbReference>
<dbReference type="PANTHER" id="PTHR43169:SF2">
    <property type="entry name" value="NAD_GMP SYNTHASE DOMAIN-CONTAINING PROTEIN"/>
    <property type="match status" value="1"/>
</dbReference>
<sequence>MNTDMTRLSDKQQRLESLIKPFGKVVVGFSGGIDSTLVLEEALRVLGKDHVLAVVANSVLFSDEEYQKALSLAKELGANVRGITIDYLSNRHIAANEPETWYYSKKLFYEHLTAIAKEGGYQAVFDGMIMDDLNDFRPGLVARNEAGAISILQKADFYKTDVRRLAKELGLHNWNKVASCSISSRFPYYTPLTPAKINQVMRSEKYLRELGFPIVRVRYHNEIARIEVPTTDLPALIAKHDQIQAALTTFGFKYITVDMAGFKSGRMNDDLSATTKQKLTVDKK</sequence>
<dbReference type="AlphaFoldDB" id="A0A0R1WAW8"/>
<reference evidence="3 4" key="1">
    <citation type="journal article" date="2015" name="Genome Announc.">
        <title>Expanding the biotechnology potential of lactobacilli through comparative genomics of 213 strains and associated genera.</title>
        <authorList>
            <person name="Sun Z."/>
            <person name="Harris H.M."/>
            <person name="McCann A."/>
            <person name="Guo C."/>
            <person name="Argimon S."/>
            <person name="Zhang W."/>
            <person name="Yang X."/>
            <person name="Jeffery I.B."/>
            <person name="Cooney J.C."/>
            <person name="Kagawa T.F."/>
            <person name="Liu W."/>
            <person name="Song Y."/>
            <person name="Salvetti E."/>
            <person name="Wrobel A."/>
            <person name="Rasinkangas P."/>
            <person name="Parkhill J."/>
            <person name="Rea M.C."/>
            <person name="O'Sullivan O."/>
            <person name="Ritari J."/>
            <person name="Douillard F.P."/>
            <person name="Paul Ross R."/>
            <person name="Yang R."/>
            <person name="Briner A.E."/>
            <person name="Felis G.E."/>
            <person name="de Vos W.M."/>
            <person name="Barrangou R."/>
            <person name="Klaenhammer T.R."/>
            <person name="Caufield P.W."/>
            <person name="Cui Y."/>
            <person name="Zhang H."/>
            <person name="O'Toole P.W."/>
        </authorList>
    </citation>
    <scope>NUCLEOTIDE SEQUENCE [LARGE SCALE GENOMIC DNA]</scope>
    <source>
        <strain evidence="3 4">DSM 18382</strain>
    </source>
</reference>
<dbReference type="Proteomes" id="UP000051966">
    <property type="component" value="Unassembled WGS sequence"/>
</dbReference>
<dbReference type="PATRIC" id="fig|1423743.5.peg.569"/>
<evidence type="ECO:0000313" key="4">
    <source>
        <dbReference type="Proteomes" id="UP000051966"/>
    </source>
</evidence>
<dbReference type="InterPro" id="IPR005232">
    <property type="entry name" value="LarE"/>
</dbReference>
<accession>A0A0R1WAW8</accession>
<dbReference type="EMBL" id="AZFY01000014">
    <property type="protein sequence ID" value="KRM12198.1"/>
    <property type="molecule type" value="Genomic_DNA"/>
</dbReference>
<feature type="active site" description="Nucleophile and sulfur donor" evidence="1">
    <location>
        <position position="180"/>
    </location>
</feature>
<dbReference type="Gene3D" id="3.40.50.620">
    <property type="entry name" value="HUPs"/>
    <property type="match status" value="1"/>
</dbReference>